<dbReference type="GO" id="GO:0071424">
    <property type="term" value="F:rRNA (cytosine-N4-)-methyltransferase activity"/>
    <property type="evidence" value="ECO:0007669"/>
    <property type="project" value="UniProtKB-UniRule"/>
</dbReference>
<sequence>MYHKPVLLKEVLEHLKVNKGAKYIDATLGDGGHTVEILKMGGTVLGLDVNPAAVQRAANRIKDLGLSENFTGAADNFKHIKEVAVSQGFEKVSGILFDLGYSTFELEEGNIGLSFLSDQPLDMRLDTALGVTAADLVNALPEERLTDIIFGYSDERMSRRFAKAIVEARKLRKIQTTRQLAEIIKSAAPPDYERGRINPATRTFQALRIAVNNELENLEDSLPRAARLLLPGGRMVVISFHSLEDGIVKQFGLDVQPMLKRVVKKPLVPVEEEINENPRARSAKMRVFEKCAE</sequence>
<evidence type="ECO:0000256" key="3">
    <source>
        <dbReference type="ARBA" id="ARBA00022603"/>
    </source>
</evidence>
<dbReference type="Gene3D" id="3.40.50.150">
    <property type="entry name" value="Vaccinia Virus protein VP39"/>
    <property type="match status" value="1"/>
</dbReference>
<protein>
    <recommendedName>
        <fullName evidence="6">Ribosomal RNA small subunit methyltransferase H</fullName>
        <ecNumber evidence="6">2.1.1.199</ecNumber>
    </recommendedName>
    <alternativeName>
        <fullName evidence="6">16S rRNA m(4)C1402 methyltransferase</fullName>
    </alternativeName>
    <alternativeName>
        <fullName evidence="6">rRNA (cytosine-N(4)-)-methyltransferase RsmH</fullName>
    </alternativeName>
</protein>
<dbReference type="PANTHER" id="PTHR11265">
    <property type="entry name" value="S-ADENOSYL-METHYLTRANSFERASE MRAW"/>
    <property type="match status" value="1"/>
</dbReference>
<keyword evidence="3 6" id="KW-0489">Methyltransferase</keyword>
<evidence type="ECO:0000313" key="8">
    <source>
        <dbReference type="Proteomes" id="UP000262056"/>
    </source>
</evidence>
<keyword evidence="2 6" id="KW-0698">rRNA processing</keyword>
<proteinExistence type="inferred from homology"/>
<dbReference type="Gene3D" id="1.10.150.170">
    <property type="entry name" value="Putative methyltransferase TM0872, insert domain"/>
    <property type="match status" value="1"/>
</dbReference>
<dbReference type="SUPFAM" id="SSF81799">
    <property type="entry name" value="Putative methyltransferase TM0872, insert domain"/>
    <property type="match status" value="1"/>
</dbReference>
<comment type="catalytic activity">
    <reaction evidence="6">
        <text>cytidine(1402) in 16S rRNA + S-adenosyl-L-methionine = N(4)-methylcytidine(1402) in 16S rRNA + S-adenosyl-L-homocysteine + H(+)</text>
        <dbReference type="Rhea" id="RHEA:42928"/>
        <dbReference type="Rhea" id="RHEA-COMP:10286"/>
        <dbReference type="Rhea" id="RHEA-COMP:10287"/>
        <dbReference type="ChEBI" id="CHEBI:15378"/>
        <dbReference type="ChEBI" id="CHEBI:57856"/>
        <dbReference type="ChEBI" id="CHEBI:59789"/>
        <dbReference type="ChEBI" id="CHEBI:74506"/>
        <dbReference type="ChEBI" id="CHEBI:82748"/>
        <dbReference type="EC" id="2.1.1.199"/>
    </reaction>
</comment>
<comment type="caution">
    <text evidence="7">The sequence shown here is derived from an EMBL/GenBank/DDBJ whole genome shotgun (WGS) entry which is preliminary data.</text>
</comment>
<comment type="subcellular location">
    <subcellularLocation>
        <location evidence="6">Cytoplasm</location>
    </subcellularLocation>
</comment>
<dbReference type="Pfam" id="PF01795">
    <property type="entry name" value="Methyltransf_5"/>
    <property type="match status" value="1"/>
</dbReference>
<keyword evidence="5 6" id="KW-0949">S-adenosyl-L-methionine</keyword>
<dbReference type="InterPro" id="IPR002903">
    <property type="entry name" value="RsmH"/>
</dbReference>
<dbReference type="PANTHER" id="PTHR11265:SF0">
    <property type="entry name" value="12S RRNA N4-METHYLCYTIDINE METHYLTRANSFERASE"/>
    <property type="match status" value="1"/>
</dbReference>
<comment type="similarity">
    <text evidence="1 6">Belongs to the methyltransferase superfamily. RsmH family.</text>
</comment>
<accession>A0A656PL11</accession>
<evidence type="ECO:0000313" key="7">
    <source>
        <dbReference type="EMBL" id="HCQ40079.1"/>
    </source>
</evidence>
<organism evidence="7 8">
    <name type="scientific">candidate division WWE3 bacterium</name>
    <dbReference type="NCBI Taxonomy" id="2053526"/>
    <lineage>
        <taxon>Bacteria</taxon>
        <taxon>Katanobacteria</taxon>
    </lineage>
</organism>
<dbReference type="GO" id="GO:0070475">
    <property type="term" value="P:rRNA base methylation"/>
    <property type="evidence" value="ECO:0007669"/>
    <property type="project" value="UniProtKB-UniRule"/>
</dbReference>
<comment type="caution">
    <text evidence="6">Lacks conserved residue(s) required for the propagation of feature annotation.</text>
</comment>
<dbReference type="AlphaFoldDB" id="A0A656PL11"/>
<evidence type="ECO:0000256" key="1">
    <source>
        <dbReference type="ARBA" id="ARBA00010396"/>
    </source>
</evidence>
<feature type="binding site" evidence="6">
    <location>
        <position position="77"/>
    </location>
    <ligand>
        <name>S-adenosyl-L-methionine</name>
        <dbReference type="ChEBI" id="CHEBI:59789"/>
    </ligand>
</feature>
<reference evidence="7 8" key="1">
    <citation type="journal article" date="2018" name="Nat. Biotechnol.">
        <title>A standardized bacterial taxonomy based on genome phylogeny substantially revises the tree of life.</title>
        <authorList>
            <person name="Parks D.H."/>
            <person name="Chuvochina M."/>
            <person name="Waite D.W."/>
            <person name="Rinke C."/>
            <person name="Skarshewski A."/>
            <person name="Chaumeil P.A."/>
            <person name="Hugenholtz P."/>
        </authorList>
    </citation>
    <scope>NUCLEOTIDE SEQUENCE [LARGE SCALE GENOMIC DNA]</scope>
    <source>
        <strain evidence="7">UBA12021</strain>
    </source>
</reference>
<dbReference type="NCBIfam" id="TIGR00006">
    <property type="entry name" value="16S rRNA (cytosine(1402)-N(4))-methyltransferase RsmH"/>
    <property type="match status" value="1"/>
</dbReference>
<evidence type="ECO:0000256" key="5">
    <source>
        <dbReference type="ARBA" id="ARBA00022691"/>
    </source>
</evidence>
<dbReference type="InterPro" id="IPR029063">
    <property type="entry name" value="SAM-dependent_MTases_sf"/>
</dbReference>
<evidence type="ECO:0000256" key="6">
    <source>
        <dbReference type="HAMAP-Rule" id="MF_01007"/>
    </source>
</evidence>
<gene>
    <name evidence="6" type="primary">rsmH</name>
    <name evidence="7" type="ORF">DIU24_00010</name>
</gene>
<dbReference type="HAMAP" id="MF_01007">
    <property type="entry name" value="16SrRNA_methyltr_H"/>
    <property type="match status" value="1"/>
</dbReference>
<dbReference type="GO" id="GO:0005737">
    <property type="term" value="C:cytoplasm"/>
    <property type="evidence" value="ECO:0007669"/>
    <property type="project" value="UniProtKB-SubCell"/>
</dbReference>
<feature type="binding site" evidence="6">
    <location>
        <position position="48"/>
    </location>
    <ligand>
        <name>S-adenosyl-L-methionine</name>
        <dbReference type="ChEBI" id="CHEBI:59789"/>
    </ligand>
</feature>
<evidence type="ECO:0000256" key="2">
    <source>
        <dbReference type="ARBA" id="ARBA00022552"/>
    </source>
</evidence>
<dbReference type="InterPro" id="IPR023397">
    <property type="entry name" value="SAM-dep_MeTrfase_MraW_recog"/>
</dbReference>
<keyword evidence="4 6" id="KW-0808">Transferase</keyword>
<dbReference type="EMBL" id="DQFB01000001">
    <property type="protein sequence ID" value="HCQ40079.1"/>
    <property type="molecule type" value="Genomic_DNA"/>
</dbReference>
<dbReference type="PIRSF" id="PIRSF004486">
    <property type="entry name" value="MraW"/>
    <property type="match status" value="1"/>
</dbReference>
<name>A0A656PL11_UNCKA</name>
<feature type="binding site" evidence="6">
    <location>
        <begin position="31"/>
        <end position="33"/>
    </location>
    <ligand>
        <name>S-adenosyl-L-methionine</name>
        <dbReference type="ChEBI" id="CHEBI:59789"/>
    </ligand>
</feature>
<feature type="binding site" evidence="6">
    <location>
        <position position="98"/>
    </location>
    <ligand>
        <name>S-adenosyl-L-methionine</name>
        <dbReference type="ChEBI" id="CHEBI:59789"/>
    </ligand>
</feature>
<evidence type="ECO:0000256" key="4">
    <source>
        <dbReference type="ARBA" id="ARBA00022679"/>
    </source>
</evidence>
<dbReference type="SUPFAM" id="SSF53335">
    <property type="entry name" value="S-adenosyl-L-methionine-dependent methyltransferases"/>
    <property type="match status" value="1"/>
</dbReference>
<comment type="function">
    <text evidence="6">Specifically methylates the N4 position of cytidine in position 1402 (C1402) of 16S rRNA.</text>
</comment>
<keyword evidence="6" id="KW-0963">Cytoplasm</keyword>
<dbReference type="EC" id="2.1.1.199" evidence="6"/>
<dbReference type="Proteomes" id="UP000262056">
    <property type="component" value="Unassembled WGS sequence"/>
</dbReference>